<comment type="caution">
    <text evidence="2">The sequence shown here is derived from an EMBL/GenBank/DDBJ whole genome shotgun (WGS) entry which is preliminary data.</text>
</comment>
<dbReference type="InterPro" id="IPR002716">
    <property type="entry name" value="PIN_dom"/>
</dbReference>
<dbReference type="Gene3D" id="3.40.50.1010">
    <property type="entry name" value="5'-nuclease"/>
    <property type="match status" value="1"/>
</dbReference>
<feature type="domain" description="PIN" evidence="1">
    <location>
        <begin position="30"/>
        <end position="111"/>
    </location>
</feature>
<protein>
    <submittedName>
        <fullName evidence="2">Type II toxin-antitoxin system VapC family toxin</fullName>
    </submittedName>
</protein>
<accession>A0A3N6NQ50</accession>
<evidence type="ECO:0000259" key="1">
    <source>
        <dbReference type="Pfam" id="PF01850"/>
    </source>
</evidence>
<dbReference type="CDD" id="cd18738">
    <property type="entry name" value="PIN_VapC4-5_FitB-like"/>
    <property type="match status" value="1"/>
</dbReference>
<dbReference type="EMBL" id="RCBY01000465">
    <property type="protein sequence ID" value="RQH18616.1"/>
    <property type="molecule type" value="Genomic_DNA"/>
</dbReference>
<organism evidence="2 3">
    <name type="scientific">Okeania hirsuta</name>
    <dbReference type="NCBI Taxonomy" id="1458930"/>
    <lineage>
        <taxon>Bacteria</taxon>
        <taxon>Bacillati</taxon>
        <taxon>Cyanobacteriota</taxon>
        <taxon>Cyanophyceae</taxon>
        <taxon>Oscillatoriophycideae</taxon>
        <taxon>Oscillatoriales</taxon>
        <taxon>Microcoleaceae</taxon>
        <taxon>Okeania</taxon>
    </lineage>
</organism>
<dbReference type="OrthoDB" id="9796690at2"/>
<gene>
    <name evidence="2" type="ORF">D5R40_32835</name>
</gene>
<keyword evidence="3" id="KW-1185">Reference proteome</keyword>
<evidence type="ECO:0000313" key="3">
    <source>
        <dbReference type="Proteomes" id="UP000269154"/>
    </source>
</evidence>
<dbReference type="InterPro" id="IPR029060">
    <property type="entry name" value="PIN-like_dom_sf"/>
</dbReference>
<sequence length="124" mass="13824">MVVTENLIVLNTKPHLYYLGGRLVNPLPGGRYFISIITEIELLSYPSLTPVEEIQIRNFLAQITIVGIESQIKDLAIALRKSYRLKLPDAIVAATAQLLNAKLLTNDAKLINLLEIKTESVQIL</sequence>
<dbReference type="Pfam" id="PF01850">
    <property type="entry name" value="PIN"/>
    <property type="match status" value="1"/>
</dbReference>
<reference evidence="2 3" key="1">
    <citation type="journal article" date="2018" name="ACS Chem. Biol.">
        <title>Ketoreductase domain dysfunction expands chemodiversity: malyngamide biosynthesis in the cyanobacterium Okeania hirsuta.</title>
        <authorList>
            <person name="Moss N.A."/>
            <person name="Leao T."/>
            <person name="Rankin M."/>
            <person name="McCullough T.M."/>
            <person name="Qu P."/>
            <person name="Korobeynikov A."/>
            <person name="Smith J.L."/>
            <person name="Gerwick L."/>
            <person name="Gerwick W.H."/>
        </authorList>
    </citation>
    <scope>NUCLEOTIDE SEQUENCE [LARGE SCALE GENOMIC DNA]</scope>
    <source>
        <strain evidence="2 3">PAB10Feb10-1</strain>
    </source>
</reference>
<name>A0A3N6NQ50_9CYAN</name>
<dbReference type="AlphaFoldDB" id="A0A3N6NQ50"/>
<evidence type="ECO:0000313" key="2">
    <source>
        <dbReference type="EMBL" id="RQH18616.1"/>
    </source>
</evidence>
<dbReference type="SUPFAM" id="SSF88723">
    <property type="entry name" value="PIN domain-like"/>
    <property type="match status" value="1"/>
</dbReference>
<proteinExistence type="predicted"/>
<dbReference type="Proteomes" id="UP000269154">
    <property type="component" value="Unassembled WGS sequence"/>
</dbReference>